<dbReference type="AlphaFoldDB" id="A0A6I3L785"/>
<dbReference type="Proteomes" id="UP000432464">
    <property type="component" value="Unassembled WGS sequence"/>
</dbReference>
<comment type="caution">
    <text evidence="1">The sequence shown here is derived from an EMBL/GenBank/DDBJ whole genome shotgun (WGS) entry which is preliminary data.</text>
</comment>
<evidence type="ECO:0000313" key="2">
    <source>
        <dbReference type="Proteomes" id="UP000432464"/>
    </source>
</evidence>
<dbReference type="RefSeq" id="WP_154791793.1">
    <property type="nucleotide sequence ID" value="NZ_WMBB01000023.1"/>
</dbReference>
<organism evidence="1 2">
    <name type="scientific">Nocardia aurantiaca</name>
    <dbReference type="NCBI Taxonomy" id="2675850"/>
    <lineage>
        <taxon>Bacteria</taxon>
        <taxon>Bacillati</taxon>
        <taxon>Actinomycetota</taxon>
        <taxon>Actinomycetes</taxon>
        <taxon>Mycobacteriales</taxon>
        <taxon>Nocardiaceae</taxon>
        <taxon>Nocardia</taxon>
    </lineage>
</organism>
<accession>A0A6I3L785</accession>
<keyword evidence="2" id="KW-1185">Reference proteome</keyword>
<reference evidence="1 2" key="1">
    <citation type="submission" date="2019-11" db="EMBL/GenBank/DDBJ databases">
        <title>Nocardia sp. nov. CT2-14 isolated from soil.</title>
        <authorList>
            <person name="Kanchanasin P."/>
            <person name="Tanasupawat S."/>
            <person name="Yuki M."/>
            <person name="Kudo T."/>
        </authorList>
    </citation>
    <scope>NUCLEOTIDE SEQUENCE [LARGE SCALE GENOMIC DNA]</scope>
    <source>
        <strain evidence="1 2">CT2-14</strain>
    </source>
</reference>
<protein>
    <submittedName>
        <fullName evidence="1">Uncharacterized protein</fullName>
    </submittedName>
</protein>
<sequence length="437" mass="48343">MREINNIGALCHPYKWLSEIHTHMHDSSLTPRPRNQHISNFGQLLAILESQKTIKIDTFAPASAIHASNGALELFGTRRIDYNETENTADGRFQPTAAADEQIAHNLRIPAPYLAQLRHDGRLDLYDANVNGMLHGPTALSAPDHRHNRIFLLRLFAPNPHRKSGVVRAVLADTATVVDHLDALGAMVQGIRRAGAYVEMYSADLTDEHLTCSIFSPSLSLLANMFDPPRSEPDETTQSRTRMLDWARRRFGSRTVGSFLGVRISNSETGHRLLTVTPELVLSDHGQVIAFPELSRIIQPMPGFGPDTVAVGAHTFEDRMSKIAEDVQALAQQWLTPTFLTHLAKRLRGLSKRPLGNRIAVLNTVTRTLELSTDERHMLDALLTDRPLSAADLVIACSELSRTADPDRAAKIEISSFQIARRLAARAAPARADDTPT</sequence>
<evidence type="ECO:0000313" key="1">
    <source>
        <dbReference type="EMBL" id="MTE17381.1"/>
    </source>
</evidence>
<dbReference type="EMBL" id="WMBB01000023">
    <property type="protein sequence ID" value="MTE17381.1"/>
    <property type="molecule type" value="Genomic_DNA"/>
</dbReference>
<gene>
    <name evidence="1" type="ORF">GLP40_32180</name>
</gene>
<name>A0A6I3L785_9NOCA</name>
<proteinExistence type="predicted"/>